<dbReference type="PROSITE" id="PS50878">
    <property type="entry name" value="RT_POL"/>
    <property type="match status" value="1"/>
</dbReference>
<name>A0A977K817_9EUGL</name>
<sequence>MVVSNKFLLRLNSLTRYNGQDKEFVNFNLYRLILKEEVLMAAYEKIKSNKTALTSVTGDETLDGFGLERINRLKMKLTNESWQPRPARRIQIPKTGTNKTSLLGIQEPEEKIVQTAMLFILNAIYEPRFLPTSFGFRPGKGVHDALQEVDWKFFGTNLIIEGNITGMYDNIDHHILIRMLEKNIQDARFIRLVWKMLRTGYMNIEEKSGIIKPLVGIPRGSIISPILSNIYLHELDVFMQDKCSNMSSVKQRVRTPPYKELNNKLRRLKSQIEPSLPIIDRKGILKEIRQLHIKSLNTRNSVDPRIRINYIRYADDFIIGIAGPNKLAEEIKEEVAELFNTLNLTLNDAKTKITDIKKERVIFLGYQIQISTSIKKKYVYPQGQRPTLKRVTGKGISLQAPIDLIIERLYQKGFCSKKGFPQPKKIWIPQEDNQIIQHYNSIIRGIFNYYLGANKRSRLGRIWYILKFSCAFTLAARHRTSLKKIFTKHGSSLTVIYGMKGEKVIKLYKPGLKEKDKKWLVERQLPDSYRYIARRLS</sequence>
<reference evidence="2" key="1">
    <citation type="submission" date="2021-09" db="EMBL/GenBank/DDBJ databases">
        <authorList>
            <person name="Maciszewski K."/>
            <person name="Dabbagh N."/>
            <person name="Preisfeld A."/>
            <person name="Karnkowska A."/>
        </authorList>
    </citation>
    <scope>NUCLEOTIDE SEQUENCE</scope>
    <source>
        <strain evidence="2">K-0027</strain>
    </source>
</reference>
<keyword evidence="2" id="KW-0934">Plastid</keyword>
<dbReference type="InterPro" id="IPR043502">
    <property type="entry name" value="DNA/RNA_pol_sf"/>
</dbReference>
<reference evidence="2" key="2">
    <citation type="journal article" date="2022" name="Mol. Phylogenet. Evol.">
        <title>Maturyoshka: A maturase inside a maturase, and other peculiarities of the novel chloroplast genomes of marine euglenophytes.</title>
        <authorList>
            <person name="Maciszewski K."/>
            <person name="Dabbagh N."/>
            <person name="Preisfeld A."/>
            <person name="Karnkowska A."/>
        </authorList>
    </citation>
    <scope>NUCLEOTIDE SEQUENCE</scope>
    <source>
        <strain evidence="2">K-0027</strain>
    </source>
</reference>
<keyword evidence="2" id="KW-0808">Transferase</keyword>
<dbReference type="SUPFAM" id="SSF56672">
    <property type="entry name" value="DNA/RNA polymerases"/>
    <property type="match status" value="1"/>
</dbReference>
<organism evidence="2">
    <name type="scientific">Eutreptiella eupharyngea</name>
    <dbReference type="NCBI Taxonomy" id="215702"/>
    <lineage>
        <taxon>Eukaryota</taxon>
        <taxon>Discoba</taxon>
        <taxon>Euglenozoa</taxon>
        <taxon>Euglenida</taxon>
        <taxon>Spirocuta</taxon>
        <taxon>Euglenophyceae</taxon>
        <taxon>Eutreptiales</taxon>
        <taxon>Eutreptiaceae</taxon>
        <taxon>Eutreptiella</taxon>
    </lineage>
</organism>
<dbReference type="GO" id="GO:0003964">
    <property type="term" value="F:RNA-directed DNA polymerase activity"/>
    <property type="evidence" value="ECO:0007669"/>
    <property type="project" value="UniProtKB-KW"/>
</dbReference>
<protein>
    <submittedName>
        <fullName evidence="2">Group II intron reverse transcriptase/maturase mat7</fullName>
    </submittedName>
</protein>
<dbReference type="InterPro" id="IPR024937">
    <property type="entry name" value="Domain_X"/>
</dbReference>
<proteinExistence type="predicted"/>
<geneLocation type="chloroplast" evidence="2"/>
<dbReference type="GO" id="GO:0005739">
    <property type="term" value="C:mitochondrion"/>
    <property type="evidence" value="ECO:0007669"/>
    <property type="project" value="TreeGrafter"/>
</dbReference>
<keyword evidence="2" id="KW-0548">Nucleotidyltransferase</keyword>
<keyword evidence="2" id="KW-0695">RNA-directed DNA polymerase</keyword>
<dbReference type="GeneID" id="75518358"/>
<dbReference type="AlphaFoldDB" id="A0A977K817"/>
<dbReference type="Pfam" id="PF00078">
    <property type="entry name" value="RVT_1"/>
    <property type="match status" value="2"/>
</dbReference>
<dbReference type="InterPro" id="IPR000477">
    <property type="entry name" value="RT_dom"/>
</dbReference>
<accession>A0A977K817</accession>
<evidence type="ECO:0000313" key="2">
    <source>
        <dbReference type="EMBL" id="UXD06315.1"/>
    </source>
</evidence>
<feature type="domain" description="Reverse transcriptase" evidence="1">
    <location>
        <begin position="73"/>
        <end position="368"/>
    </location>
</feature>
<dbReference type="RefSeq" id="YP_010502718.1">
    <property type="nucleotide sequence ID" value="NC_066976.1"/>
</dbReference>
<dbReference type="GO" id="GO:0090615">
    <property type="term" value="P:mitochondrial mRNA processing"/>
    <property type="evidence" value="ECO:0007669"/>
    <property type="project" value="TreeGrafter"/>
</dbReference>
<dbReference type="PANTHER" id="PTHR33642:SF4">
    <property type="entry name" value="COX1_OXI3 INTRON 1 PROTEIN-RELATED"/>
    <property type="match status" value="1"/>
</dbReference>
<dbReference type="PANTHER" id="PTHR33642">
    <property type="entry name" value="COX1/OXI3 INTRON 1 PROTEIN-RELATED"/>
    <property type="match status" value="1"/>
</dbReference>
<dbReference type="CDD" id="cd01651">
    <property type="entry name" value="RT_G2_intron"/>
    <property type="match status" value="1"/>
</dbReference>
<dbReference type="GO" id="GO:0006315">
    <property type="term" value="P:homing of group II introns"/>
    <property type="evidence" value="ECO:0007669"/>
    <property type="project" value="TreeGrafter"/>
</dbReference>
<dbReference type="EMBL" id="OK136184">
    <property type="protein sequence ID" value="UXD06315.1"/>
    <property type="molecule type" value="Genomic_DNA"/>
</dbReference>
<dbReference type="Pfam" id="PF01348">
    <property type="entry name" value="Intron_maturas2"/>
    <property type="match status" value="1"/>
</dbReference>
<evidence type="ECO:0000259" key="1">
    <source>
        <dbReference type="PROSITE" id="PS50878"/>
    </source>
</evidence>
<keyword evidence="2" id="KW-0150">Chloroplast</keyword>